<keyword evidence="1" id="KW-0812">Transmembrane</keyword>
<dbReference type="GO" id="GO:0022857">
    <property type="term" value="F:transmembrane transporter activity"/>
    <property type="evidence" value="ECO:0007669"/>
    <property type="project" value="TreeGrafter"/>
</dbReference>
<feature type="domain" description="MacB-like periplasmic core" evidence="2">
    <location>
        <begin position="46"/>
        <end position="176"/>
    </location>
</feature>
<name>X0XWD0_9ZZZZ</name>
<dbReference type="InterPro" id="IPR025857">
    <property type="entry name" value="MacB_PCD"/>
</dbReference>
<dbReference type="Pfam" id="PF12704">
    <property type="entry name" value="MacB_PCD"/>
    <property type="match status" value="1"/>
</dbReference>
<reference evidence="3" key="1">
    <citation type="journal article" date="2014" name="Front. Microbiol.">
        <title>High frequency of phylogenetically diverse reductive dehalogenase-homologous genes in deep subseafloor sedimentary metagenomes.</title>
        <authorList>
            <person name="Kawai M."/>
            <person name="Futagami T."/>
            <person name="Toyoda A."/>
            <person name="Takaki Y."/>
            <person name="Nishi S."/>
            <person name="Hori S."/>
            <person name="Arai W."/>
            <person name="Tsubouchi T."/>
            <person name="Morono Y."/>
            <person name="Uchiyama I."/>
            <person name="Ito T."/>
            <person name="Fujiyama A."/>
            <person name="Inagaki F."/>
            <person name="Takami H."/>
        </authorList>
    </citation>
    <scope>NUCLEOTIDE SEQUENCE</scope>
    <source>
        <strain evidence="3">Expedition CK06-06</strain>
    </source>
</reference>
<gene>
    <name evidence="3" type="ORF">S01H1_67554</name>
</gene>
<dbReference type="AlphaFoldDB" id="X0XWD0"/>
<sequence length="248" mass="28343">PGKNLGYTQDHVIYLSERGPFWEKYDSFKEELLQHSDILGVTAASSVPTFTVTSTTGVTWESKDPEDKILFTQFTVDYDYFETLGMEMVQGRPFSKEYSTDMEEAYVLNETGAAMTGLKDPIGKSFALWNRKGTIVGVVNDYNFKSLHTKIEPLLHRLWGKYYGHALIRVKSGDMAQSLKAIEQIYSKHNPGFPFEYRFLDEELNQLYLNDQQTAKVFQTFMILALFISSLGLFGLASFMAVQRTKEI</sequence>
<organism evidence="3">
    <name type="scientific">marine sediment metagenome</name>
    <dbReference type="NCBI Taxonomy" id="412755"/>
    <lineage>
        <taxon>unclassified sequences</taxon>
        <taxon>metagenomes</taxon>
        <taxon>ecological metagenomes</taxon>
    </lineage>
</organism>
<feature type="transmembrane region" description="Helical" evidence="1">
    <location>
        <begin position="221"/>
        <end position="242"/>
    </location>
</feature>
<keyword evidence="1" id="KW-0472">Membrane</keyword>
<evidence type="ECO:0000313" key="3">
    <source>
        <dbReference type="EMBL" id="GAG39507.1"/>
    </source>
</evidence>
<evidence type="ECO:0000259" key="2">
    <source>
        <dbReference type="Pfam" id="PF12704"/>
    </source>
</evidence>
<dbReference type="InterPro" id="IPR050250">
    <property type="entry name" value="Macrolide_Exporter_MacB"/>
</dbReference>
<protein>
    <recommendedName>
        <fullName evidence="2">MacB-like periplasmic core domain-containing protein</fullName>
    </recommendedName>
</protein>
<evidence type="ECO:0000256" key="1">
    <source>
        <dbReference type="SAM" id="Phobius"/>
    </source>
</evidence>
<feature type="non-terminal residue" evidence="3">
    <location>
        <position position="1"/>
    </location>
</feature>
<dbReference type="GO" id="GO:0005886">
    <property type="term" value="C:plasma membrane"/>
    <property type="evidence" value="ECO:0007669"/>
    <property type="project" value="TreeGrafter"/>
</dbReference>
<feature type="non-terminal residue" evidence="3">
    <location>
        <position position="248"/>
    </location>
</feature>
<dbReference type="EMBL" id="BARS01044753">
    <property type="protein sequence ID" value="GAG39507.1"/>
    <property type="molecule type" value="Genomic_DNA"/>
</dbReference>
<comment type="caution">
    <text evidence="3">The sequence shown here is derived from an EMBL/GenBank/DDBJ whole genome shotgun (WGS) entry which is preliminary data.</text>
</comment>
<keyword evidence="1" id="KW-1133">Transmembrane helix</keyword>
<accession>X0XWD0</accession>
<proteinExistence type="predicted"/>
<dbReference type="PANTHER" id="PTHR30572:SF4">
    <property type="entry name" value="ABC TRANSPORTER PERMEASE YTRF"/>
    <property type="match status" value="1"/>
</dbReference>
<dbReference type="PANTHER" id="PTHR30572">
    <property type="entry name" value="MEMBRANE COMPONENT OF TRANSPORTER-RELATED"/>
    <property type="match status" value="1"/>
</dbReference>